<evidence type="ECO:0000259" key="1">
    <source>
        <dbReference type="Pfam" id="PF12705"/>
    </source>
</evidence>
<dbReference type="KEGG" id="cid:P73_0194"/>
<keyword evidence="2" id="KW-0547">Nucleotide-binding</keyword>
<dbReference type="InterPro" id="IPR014153">
    <property type="entry name" value="Ds_break_AddB"/>
</dbReference>
<accession>A0A0B5DNW9</accession>
<keyword evidence="2" id="KW-0269">Exonuclease</keyword>
<evidence type="ECO:0000313" key="3">
    <source>
        <dbReference type="Proteomes" id="UP000031521"/>
    </source>
</evidence>
<dbReference type="RefSeq" id="WP_043868073.1">
    <property type="nucleotide sequence ID" value="NZ_CP004393.1"/>
</dbReference>
<proteinExistence type="predicted"/>
<dbReference type="OrthoDB" id="9780606at2"/>
<keyword evidence="2" id="KW-0067">ATP-binding</keyword>
<dbReference type="STRING" id="1208324.P73_0194"/>
<gene>
    <name evidence="2" type="ORF">P73_0194</name>
</gene>
<feature type="domain" description="PD-(D/E)XK endonuclease-like" evidence="1">
    <location>
        <begin position="724"/>
        <end position="950"/>
    </location>
</feature>
<keyword evidence="2" id="KW-0378">Hydrolase</keyword>
<dbReference type="EMBL" id="CP004393">
    <property type="protein sequence ID" value="AJE44909.1"/>
    <property type="molecule type" value="Genomic_DNA"/>
</dbReference>
<dbReference type="GO" id="GO:0004527">
    <property type="term" value="F:exonuclease activity"/>
    <property type="evidence" value="ECO:0007669"/>
    <property type="project" value="UniProtKB-KW"/>
</dbReference>
<protein>
    <submittedName>
        <fullName evidence="2">Putative helicase/exonuclease</fullName>
    </submittedName>
</protein>
<dbReference type="AlphaFoldDB" id="A0A0B5DNW9"/>
<organism evidence="2 3">
    <name type="scientific">Celeribacter indicus</name>
    <dbReference type="NCBI Taxonomy" id="1208324"/>
    <lineage>
        <taxon>Bacteria</taxon>
        <taxon>Pseudomonadati</taxon>
        <taxon>Pseudomonadota</taxon>
        <taxon>Alphaproteobacteria</taxon>
        <taxon>Rhodobacterales</taxon>
        <taxon>Roseobacteraceae</taxon>
        <taxon>Celeribacter</taxon>
    </lineage>
</organism>
<keyword evidence="2" id="KW-0540">Nuclease</keyword>
<dbReference type="NCBIfam" id="TIGR02786">
    <property type="entry name" value="addB_alphas"/>
    <property type="match status" value="1"/>
</dbReference>
<evidence type="ECO:0000313" key="2">
    <source>
        <dbReference type="EMBL" id="AJE44909.1"/>
    </source>
</evidence>
<dbReference type="InterPro" id="IPR011604">
    <property type="entry name" value="PDDEXK-like_dom_sf"/>
</dbReference>
<dbReference type="SUPFAM" id="SSF52540">
    <property type="entry name" value="P-loop containing nucleoside triphosphate hydrolases"/>
    <property type="match status" value="1"/>
</dbReference>
<dbReference type="Gene3D" id="3.90.320.10">
    <property type="match status" value="1"/>
</dbReference>
<dbReference type="InterPro" id="IPR038726">
    <property type="entry name" value="PDDEXK_AddAB-type"/>
</dbReference>
<dbReference type="Pfam" id="PF12705">
    <property type="entry name" value="PDDEXK_1"/>
    <property type="match status" value="1"/>
</dbReference>
<reference evidence="2 3" key="1">
    <citation type="journal article" date="2014" name="Int. J. Syst. Evol. Microbiol.">
        <title>Celeribacter indicus sp. nov., a polycyclic aromatic hydrocarbon-degrading bacterium from deep-sea sediment and reclassification of Huaishuia halophila as Celeribacter halophilus comb. nov.</title>
        <authorList>
            <person name="Lai Q."/>
            <person name="Cao J."/>
            <person name="Yuan J."/>
            <person name="Li F."/>
            <person name="Shao Z."/>
        </authorList>
    </citation>
    <scope>NUCLEOTIDE SEQUENCE [LARGE SCALE GENOMIC DNA]</scope>
    <source>
        <strain evidence="2">P73</strain>
    </source>
</reference>
<name>A0A0B5DNW9_9RHOB</name>
<dbReference type="Proteomes" id="UP000031521">
    <property type="component" value="Chromosome"/>
</dbReference>
<sequence length="992" mass="110204">MFEPGDAPHLFGLPCGVDYPREIKRGLLARLAQAAPEQLARTEIFVNTSRMKRDILAAFDDGTTRLLPRVRLLSDLGSGHEFMDLPLPANGLHRRLELAQLVARFLESEPQFATRASVYDLADSLALLLSEMQDEGVAPETIRNLNVPNASGHWEKSLRFLSIIFNYFDPSAGFEPSAEDRLRMVVDRLETRWRSAPPDHPILVAGSTGSRGTTARFMDLVASLPMGAVILPGVDFDMPTDAWRQIAGDGTADRPAIEHPQERTVRIVRRLGLERGELRNWSGAVAPDATRNRLVSLALRPAPVTHQWMKEGPEFEGVAAATAAVTLLEAPDLRLESNAVALILRKAAEDGRRAALVTPDRDLARRVTALLDRWGIEPDDSAGIPLNQTPPGRLLRHVVGFIGRAVSAEDLLVLLKHPLSARGTAGQEGRGFHLLWTRELEVHLRRKGPAFPARDDLRQWAETSGRGKDDAVDRGIWADWVATILETLATGQETEIAAHVRQLSAVAGRIVKGPHGEDDRELWAQGAGREARRILTDLERASGHGGRLTTQEFADLFRAVLGRGLARDPEPKHPGVMIWGTLEARALNADLVIVSGLNEGVWPQAAGQDPWFSRDMRRQAGLVSPEQGIGLSAHDFQQAIGAREVILTRAKRDAEAETVASRWLIRLTNLMAGMSEEGRLSLAGMRERGALWLRRAETLDMPETPVAPARRPSPRPPVAARPRQLSVTRIETLIRDPYAIYASRILRLDKLDALSRDPDVRERGTALHAIMEAYLTTLREETFEEGLARLLATAEHVLEKEVAWPAARRVWLGRIRRIAGELVRRERARLETGTPEKLEVSGAMHFPEVDFSLTGKADRIDRKSDGTFAIYDYKSGSPPSEQQTRVFAVQLLLEAAMLEAGRFEALPEGRVSEVCYLGLDTRLKETAIPLETEDIRRVTEQLRELVGNYDDPARGYSSRRMMARVNYPGDFDHLARYGEWSEADDPVPEDLE</sequence>
<dbReference type="GO" id="GO:0004386">
    <property type="term" value="F:helicase activity"/>
    <property type="evidence" value="ECO:0007669"/>
    <property type="project" value="UniProtKB-KW"/>
</dbReference>
<keyword evidence="2" id="KW-0347">Helicase</keyword>
<dbReference type="HOGENOM" id="CLU_012377_0_0_5"/>
<dbReference type="InterPro" id="IPR027417">
    <property type="entry name" value="P-loop_NTPase"/>
</dbReference>
<keyword evidence="3" id="KW-1185">Reference proteome</keyword>